<dbReference type="WBParaSite" id="TMUE_3000012074.1">
    <property type="protein sequence ID" value="TMUE_3000012074.1"/>
    <property type="gene ID" value="WBGene00289813"/>
</dbReference>
<evidence type="ECO:0000313" key="2">
    <source>
        <dbReference type="WBParaSite" id="TMUE_3000012074.1"/>
    </source>
</evidence>
<dbReference type="Proteomes" id="UP000046395">
    <property type="component" value="Unassembled WGS sequence"/>
</dbReference>
<evidence type="ECO:0000313" key="1">
    <source>
        <dbReference type="Proteomes" id="UP000046395"/>
    </source>
</evidence>
<reference evidence="2" key="1">
    <citation type="submission" date="2019-12" db="UniProtKB">
        <authorList>
            <consortium name="WormBaseParasite"/>
        </authorList>
    </citation>
    <scope>IDENTIFICATION</scope>
</reference>
<accession>A0A5S6QY97</accession>
<protein>
    <submittedName>
        <fullName evidence="2">Uncharacterized protein</fullName>
    </submittedName>
</protein>
<dbReference type="AlphaFoldDB" id="A0A5S6QY97"/>
<sequence length="178" mass="20603">MAFATSFNVPSYKLNFGLLSWDLFELTGPDFVEDKTLKDFHKRSKVAYGTYLPFCVMTPKNTQSERSERNVDVEDNVDEEAQEDQFTEFDVVEEDEVEDDNSATAADVMLRNSGSIEGDFEEEIGQFNDNYDYDSVLLNSIAHQRQPSKSKSNIEHFGLWLNLLRLDRWVFSFSPYFS</sequence>
<organism evidence="1 2">
    <name type="scientific">Trichuris muris</name>
    <name type="common">Mouse whipworm</name>
    <dbReference type="NCBI Taxonomy" id="70415"/>
    <lineage>
        <taxon>Eukaryota</taxon>
        <taxon>Metazoa</taxon>
        <taxon>Ecdysozoa</taxon>
        <taxon>Nematoda</taxon>
        <taxon>Enoplea</taxon>
        <taxon>Dorylaimia</taxon>
        <taxon>Trichinellida</taxon>
        <taxon>Trichuridae</taxon>
        <taxon>Trichuris</taxon>
    </lineage>
</organism>
<proteinExistence type="predicted"/>
<keyword evidence="1" id="KW-1185">Reference proteome</keyword>
<name>A0A5S6QY97_TRIMR</name>